<comment type="caution">
    <text evidence="3">The sequence shown here is derived from an EMBL/GenBank/DDBJ whole genome shotgun (WGS) entry which is preliminary data.</text>
</comment>
<evidence type="ECO:0000313" key="4">
    <source>
        <dbReference type="Proteomes" id="UP001595711"/>
    </source>
</evidence>
<protein>
    <submittedName>
        <fullName evidence="3">SDR family oxidoreductase</fullName>
    </submittedName>
</protein>
<keyword evidence="4" id="KW-1185">Reference proteome</keyword>
<evidence type="ECO:0000256" key="2">
    <source>
        <dbReference type="ARBA" id="ARBA00023002"/>
    </source>
</evidence>
<name>A0ABV7VMY5_9PROT</name>
<keyword evidence="2" id="KW-0560">Oxidoreductase</keyword>
<dbReference type="PANTHER" id="PTHR24321:SF8">
    <property type="entry name" value="ESTRADIOL 17-BETA-DEHYDROGENASE 8-RELATED"/>
    <property type="match status" value="1"/>
</dbReference>
<dbReference type="Pfam" id="PF13561">
    <property type="entry name" value="adh_short_C2"/>
    <property type="match status" value="1"/>
</dbReference>
<evidence type="ECO:0000256" key="1">
    <source>
        <dbReference type="ARBA" id="ARBA00006484"/>
    </source>
</evidence>
<dbReference type="Proteomes" id="UP001595711">
    <property type="component" value="Unassembled WGS sequence"/>
</dbReference>
<organism evidence="3 4">
    <name type="scientific">Ferrovibrio xuzhouensis</name>
    <dbReference type="NCBI Taxonomy" id="1576914"/>
    <lineage>
        <taxon>Bacteria</taxon>
        <taxon>Pseudomonadati</taxon>
        <taxon>Pseudomonadota</taxon>
        <taxon>Alphaproteobacteria</taxon>
        <taxon>Rhodospirillales</taxon>
        <taxon>Rhodospirillaceae</taxon>
        <taxon>Ferrovibrio</taxon>
    </lineage>
</organism>
<dbReference type="RefSeq" id="WP_379729694.1">
    <property type="nucleotide sequence ID" value="NZ_JBHRYJ010000006.1"/>
</dbReference>
<dbReference type="PANTHER" id="PTHR24321">
    <property type="entry name" value="DEHYDROGENASES, SHORT CHAIN"/>
    <property type="match status" value="1"/>
</dbReference>
<dbReference type="EMBL" id="JBHRYJ010000006">
    <property type="protein sequence ID" value="MFC3678057.1"/>
    <property type="molecule type" value="Genomic_DNA"/>
</dbReference>
<sequence length="160" mass="16529">MQHGTRSNGIAHTVGGFASAAAAEGGPDLWEQMYRLNVLTTLNIFRAALPPMCAAGRGSLLAIGAGAAVKAPSGLGAYAGAKSAVHRLVESFADELKADRIRVNAILPSIIDTPQNRAAMPDADHTAWVRPREIADAIAFLLAEDASGVTGAFIPVSGRV</sequence>
<evidence type="ECO:0000313" key="3">
    <source>
        <dbReference type="EMBL" id="MFC3678057.1"/>
    </source>
</evidence>
<dbReference type="InterPro" id="IPR020904">
    <property type="entry name" value="Sc_DH/Rdtase_CS"/>
</dbReference>
<dbReference type="InterPro" id="IPR036291">
    <property type="entry name" value="NAD(P)-bd_dom_sf"/>
</dbReference>
<reference evidence="4" key="1">
    <citation type="journal article" date="2019" name="Int. J. Syst. Evol. Microbiol.">
        <title>The Global Catalogue of Microorganisms (GCM) 10K type strain sequencing project: providing services to taxonomists for standard genome sequencing and annotation.</title>
        <authorList>
            <consortium name="The Broad Institute Genomics Platform"/>
            <consortium name="The Broad Institute Genome Sequencing Center for Infectious Disease"/>
            <person name="Wu L."/>
            <person name="Ma J."/>
        </authorList>
    </citation>
    <scope>NUCLEOTIDE SEQUENCE [LARGE SCALE GENOMIC DNA]</scope>
    <source>
        <strain evidence="4">KCTC 42182</strain>
    </source>
</reference>
<dbReference type="SUPFAM" id="SSF51735">
    <property type="entry name" value="NAD(P)-binding Rossmann-fold domains"/>
    <property type="match status" value="1"/>
</dbReference>
<dbReference type="InterPro" id="IPR002347">
    <property type="entry name" value="SDR_fam"/>
</dbReference>
<comment type="similarity">
    <text evidence="1">Belongs to the short-chain dehydrogenases/reductases (SDR) family.</text>
</comment>
<gene>
    <name evidence="3" type="ORF">ACFOOQ_21065</name>
</gene>
<dbReference type="PROSITE" id="PS00061">
    <property type="entry name" value="ADH_SHORT"/>
    <property type="match status" value="1"/>
</dbReference>
<dbReference type="Gene3D" id="3.40.50.720">
    <property type="entry name" value="NAD(P)-binding Rossmann-like Domain"/>
    <property type="match status" value="1"/>
</dbReference>
<proteinExistence type="inferred from homology"/>
<dbReference type="PRINTS" id="PR00081">
    <property type="entry name" value="GDHRDH"/>
</dbReference>
<accession>A0ABV7VMY5</accession>